<evidence type="ECO:0000313" key="1">
    <source>
        <dbReference type="EMBL" id="QHT06946.1"/>
    </source>
</evidence>
<proteinExistence type="predicted"/>
<reference evidence="1" key="1">
    <citation type="journal article" date="2020" name="Nature">
        <title>Giant virus diversity and host interactions through global metagenomics.</title>
        <authorList>
            <person name="Schulz F."/>
            <person name="Roux S."/>
            <person name="Paez-Espino D."/>
            <person name="Jungbluth S."/>
            <person name="Walsh D.A."/>
            <person name="Denef V.J."/>
            <person name="McMahon K.D."/>
            <person name="Konstantinidis K.T."/>
            <person name="Eloe-Fadrosh E.A."/>
            <person name="Kyrpides N.C."/>
            <person name="Woyke T."/>
        </authorList>
    </citation>
    <scope>NUCLEOTIDE SEQUENCE</scope>
    <source>
        <strain evidence="1">GVMAG-M-3300021962-46</strain>
    </source>
</reference>
<sequence>MMIKYKIQADKPKYIHQHHYKLYTLQSRGTYYGIHRDILLKNYDISCTKTALLLFIEKSHANKFKEYIEVQQKQNKMMDRIMNEDNCNSSIRSISLQPLSVDSILSEQLEILGLLHFFNLIIVNNVLKYSDRLDVYGYEYITYDFPNRQIIEYYLYKSFGKTS</sequence>
<protein>
    <submittedName>
        <fullName evidence="1">Uncharacterized protein</fullName>
    </submittedName>
</protein>
<organism evidence="1">
    <name type="scientific">viral metagenome</name>
    <dbReference type="NCBI Taxonomy" id="1070528"/>
    <lineage>
        <taxon>unclassified sequences</taxon>
        <taxon>metagenomes</taxon>
        <taxon>organismal metagenomes</taxon>
    </lineage>
</organism>
<accession>A0A6C0CQ22</accession>
<dbReference type="EMBL" id="MN739479">
    <property type="protein sequence ID" value="QHT06946.1"/>
    <property type="molecule type" value="Genomic_DNA"/>
</dbReference>
<dbReference type="AlphaFoldDB" id="A0A6C0CQ22"/>
<name>A0A6C0CQ22_9ZZZZ</name>